<keyword evidence="1" id="KW-0812">Transmembrane</keyword>
<keyword evidence="1" id="KW-1133">Transmembrane helix</keyword>
<dbReference type="EMBL" id="JAIQ01000065">
    <property type="protein sequence ID" value="KLE01574.1"/>
    <property type="molecule type" value="Genomic_DNA"/>
</dbReference>
<evidence type="ECO:0000313" key="2">
    <source>
        <dbReference type="EMBL" id="KLE01574.1"/>
    </source>
</evidence>
<dbReference type="Proteomes" id="UP000035514">
    <property type="component" value="Unassembled WGS sequence"/>
</dbReference>
<dbReference type="InterPro" id="IPR011990">
    <property type="entry name" value="TPR-like_helical_dom_sf"/>
</dbReference>
<evidence type="ECO:0000313" key="3">
    <source>
        <dbReference type="Proteomes" id="UP000035514"/>
    </source>
</evidence>
<proteinExistence type="predicted"/>
<sequence length="349" mass="41639">MDNLVLEYRDPLFGIIIVVALIFLISFFTYSFSIYKERNARKDYRKLSLRFELGKLKEEDYVHLYKTYNLPFDSILLLASSFLYKGDYNKAISVYLALLEHINERVKKEELLELLGTTYFKGGFLQRSKDVFLKILKFSAHNKTALKYLLLVYEKLKDYQKAKEVALCLEELNADMKIDKIYLDTLIVLNDPILSYEKRTEILYEIFKENKIIERIFATFLIHFNKPFFWEHINEFDCSKFIDIMWYLNYDDINFDKIEKNSFLEELYNAKGYINSLDHSNDFDLDILILINKHEHKVNASLDFEFICTSCKHSHPFFDTRCPQCHSILTFNVKHNLTKSFYEPNQSLQ</sequence>
<name>A0A0G9K4R8_9BACT</name>
<reference evidence="2 3" key="1">
    <citation type="submission" date="2014-01" db="EMBL/GenBank/DDBJ databases">
        <title>Development of a Comparative Genomic Fingerprinting Assay for High Resolution Genotyping of Arcobacter butzleri.</title>
        <authorList>
            <person name="Webb A.L."/>
            <person name="Inglis G.D."/>
            <person name="Kruczkiewicz P."/>
            <person name="Selinger L.B."/>
            <person name="Taboada E.N."/>
        </authorList>
    </citation>
    <scope>NUCLEOTIDE SEQUENCE [LARGE SCALE GENOMIC DNA]</scope>
    <source>
        <strain evidence="2 3">L348</strain>
    </source>
</reference>
<dbReference type="Gene3D" id="1.25.40.10">
    <property type="entry name" value="Tetratricopeptide repeat domain"/>
    <property type="match status" value="1"/>
</dbReference>
<evidence type="ECO:0000256" key="1">
    <source>
        <dbReference type="SAM" id="Phobius"/>
    </source>
</evidence>
<dbReference type="SUPFAM" id="SSF48452">
    <property type="entry name" value="TPR-like"/>
    <property type="match status" value="1"/>
</dbReference>
<organism evidence="2 3">
    <name type="scientific">Aliarcobacter butzleri L348</name>
    <dbReference type="NCBI Taxonomy" id="1447256"/>
    <lineage>
        <taxon>Bacteria</taxon>
        <taxon>Pseudomonadati</taxon>
        <taxon>Campylobacterota</taxon>
        <taxon>Epsilonproteobacteria</taxon>
        <taxon>Campylobacterales</taxon>
        <taxon>Arcobacteraceae</taxon>
        <taxon>Aliarcobacter</taxon>
    </lineage>
</organism>
<protein>
    <submittedName>
        <fullName evidence="2">Uncharacterized protein</fullName>
    </submittedName>
</protein>
<dbReference type="AlphaFoldDB" id="A0A0G9K4R8"/>
<accession>A0A0G9K4R8</accession>
<comment type="caution">
    <text evidence="2">The sequence shown here is derived from an EMBL/GenBank/DDBJ whole genome shotgun (WGS) entry which is preliminary data.</text>
</comment>
<dbReference type="PATRIC" id="fig|1447256.3.peg.625"/>
<dbReference type="RefSeq" id="WP_046994970.1">
    <property type="nucleotide sequence ID" value="NZ_JAIQ01000065.1"/>
</dbReference>
<gene>
    <name evidence="2" type="ORF">AA20_03240</name>
</gene>
<feature type="transmembrane region" description="Helical" evidence="1">
    <location>
        <begin position="12"/>
        <end position="35"/>
    </location>
</feature>
<keyword evidence="1" id="KW-0472">Membrane</keyword>